<reference evidence="1 2" key="1">
    <citation type="submission" date="2021-03" db="EMBL/GenBank/DDBJ databases">
        <title>Antimicrobial resistance genes in bacteria isolated from Japanese honey, and their potential for conferring macrolide and lincosamide resistance in the American foulbrood pathogen Paenibacillus larvae.</title>
        <authorList>
            <person name="Okamoto M."/>
            <person name="Kumagai M."/>
            <person name="Kanamori H."/>
            <person name="Takamatsu D."/>
        </authorList>
    </citation>
    <scope>NUCLEOTIDE SEQUENCE [LARGE SCALE GENOMIC DNA]</scope>
    <source>
        <strain evidence="1 2">J34TS1</strain>
    </source>
</reference>
<dbReference type="Proteomes" id="UP000682811">
    <property type="component" value="Unassembled WGS sequence"/>
</dbReference>
<evidence type="ECO:0000313" key="1">
    <source>
        <dbReference type="EMBL" id="GIO48010.1"/>
    </source>
</evidence>
<comment type="caution">
    <text evidence="1">The sequence shown here is derived from an EMBL/GenBank/DDBJ whole genome shotgun (WGS) entry which is preliminary data.</text>
</comment>
<dbReference type="EMBL" id="BORT01000011">
    <property type="protein sequence ID" value="GIO48010.1"/>
    <property type="molecule type" value="Genomic_DNA"/>
</dbReference>
<keyword evidence="2" id="KW-1185">Reference proteome</keyword>
<protein>
    <submittedName>
        <fullName evidence="1">Uncharacterized protein</fullName>
    </submittedName>
</protein>
<accession>A0A920CR89</accession>
<dbReference type="RefSeq" id="WP_212978748.1">
    <property type="nucleotide sequence ID" value="NZ_AP025343.1"/>
</dbReference>
<sequence length="93" mass="10136">MSQMTADELNLQTEQIMDVLKEQWEKAAGAGEEQLLHFFTAAAYTLGSFVPFSMGPEGFGPMTMKLFDSLTNGIQLGMQAAGVEGTMIKIVKE</sequence>
<name>A0A920CR89_9BACL</name>
<evidence type="ECO:0000313" key="2">
    <source>
        <dbReference type="Proteomes" id="UP000682811"/>
    </source>
</evidence>
<gene>
    <name evidence="1" type="ORF">J34TS1_27750</name>
</gene>
<proteinExistence type="predicted"/>
<dbReference type="AlphaFoldDB" id="A0A920CR89"/>
<organism evidence="1 2">
    <name type="scientific">Paenibacillus azoreducens</name>
    <dbReference type="NCBI Taxonomy" id="116718"/>
    <lineage>
        <taxon>Bacteria</taxon>
        <taxon>Bacillati</taxon>
        <taxon>Bacillota</taxon>
        <taxon>Bacilli</taxon>
        <taxon>Bacillales</taxon>
        <taxon>Paenibacillaceae</taxon>
        <taxon>Paenibacillus</taxon>
    </lineage>
</organism>